<dbReference type="Proteomes" id="UP000717996">
    <property type="component" value="Unassembled WGS sequence"/>
</dbReference>
<name>A0A9P7BYM1_RHIOR</name>
<organism evidence="2 3">
    <name type="scientific">Rhizopus oryzae</name>
    <name type="common">Mucormycosis agent</name>
    <name type="synonym">Rhizopus arrhizus var. delemar</name>
    <dbReference type="NCBI Taxonomy" id="64495"/>
    <lineage>
        <taxon>Eukaryota</taxon>
        <taxon>Fungi</taxon>
        <taxon>Fungi incertae sedis</taxon>
        <taxon>Mucoromycota</taxon>
        <taxon>Mucoromycotina</taxon>
        <taxon>Mucoromycetes</taxon>
        <taxon>Mucorales</taxon>
        <taxon>Mucorineae</taxon>
        <taxon>Rhizopodaceae</taxon>
        <taxon>Rhizopus</taxon>
    </lineage>
</organism>
<evidence type="ECO:0000313" key="3">
    <source>
        <dbReference type="Proteomes" id="UP000717996"/>
    </source>
</evidence>
<reference evidence="2" key="1">
    <citation type="journal article" date="2020" name="Microb. Genom.">
        <title>Genetic diversity of clinical and environmental Mucorales isolates obtained from an investigation of mucormycosis cases among solid organ transplant recipients.</title>
        <authorList>
            <person name="Nguyen M.H."/>
            <person name="Kaul D."/>
            <person name="Muto C."/>
            <person name="Cheng S.J."/>
            <person name="Richter R.A."/>
            <person name="Bruno V.M."/>
            <person name="Liu G."/>
            <person name="Beyhan S."/>
            <person name="Sundermann A.J."/>
            <person name="Mounaud S."/>
            <person name="Pasculle A.W."/>
            <person name="Nierman W.C."/>
            <person name="Driscoll E."/>
            <person name="Cumbie R."/>
            <person name="Clancy C.J."/>
            <person name="Dupont C.L."/>
        </authorList>
    </citation>
    <scope>NUCLEOTIDE SEQUENCE</scope>
    <source>
        <strain evidence="2">GL16</strain>
    </source>
</reference>
<dbReference type="EMBL" id="JAANIT010010305">
    <property type="protein sequence ID" value="KAG1524433.1"/>
    <property type="molecule type" value="Genomic_DNA"/>
</dbReference>
<dbReference type="AlphaFoldDB" id="A0A9P7BYM1"/>
<feature type="region of interest" description="Disordered" evidence="1">
    <location>
        <begin position="1"/>
        <end position="47"/>
    </location>
</feature>
<gene>
    <name evidence="2" type="ORF">G6F51_014428</name>
</gene>
<protein>
    <submittedName>
        <fullName evidence="2">Uncharacterized protein</fullName>
    </submittedName>
</protein>
<proteinExistence type="predicted"/>
<evidence type="ECO:0000256" key="1">
    <source>
        <dbReference type="SAM" id="MobiDB-lite"/>
    </source>
</evidence>
<comment type="caution">
    <text evidence="2">The sequence shown here is derived from an EMBL/GenBank/DDBJ whole genome shotgun (WGS) entry which is preliminary data.</text>
</comment>
<evidence type="ECO:0000313" key="2">
    <source>
        <dbReference type="EMBL" id="KAG1524433.1"/>
    </source>
</evidence>
<accession>A0A9P7BYM1</accession>
<sequence length="113" mass="11806">MPPPCCACASGDPPGGGRPGDARHAGRGIHPPPAHPALARQGGGDRHLRQYRCVTDPSLPEERRQRLPAQALLARGILLPGLAERGPAGTDRHPAGPGHPRLPHRAAQPPLLP</sequence>
<feature type="region of interest" description="Disordered" evidence="1">
    <location>
        <begin position="82"/>
        <end position="113"/>
    </location>
</feature>